<dbReference type="PANTHER" id="PTHR48043">
    <property type="entry name" value="EG:EG0003.4 PROTEIN-RELATED"/>
    <property type="match status" value="1"/>
</dbReference>
<dbReference type="RefSeq" id="XP_060426304.1">
    <property type="nucleotide sequence ID" value="XM_060569826.1"/>
</dbReference>
<dbReference type="Pfam" id="PF00201">
    <property type="entry name" value="UDPGT"/>
    <property type="match status" value="1"/>
</dbReference>
<organism evidence="3 4">
    <name type="scientific">Colletotrichum godetiae</name>
    <dbReference type="NCBI Taxonomy" id="1209918"/>
    <lineage>
        <taxon>Eukaryota</taxon>
        <taxon>Fungi</taxon>
        <taxon>Dikarya</taxon>
        <taxon>Ascomycota</taxon>
        <taxon>Pezizomycotina</taxon>
        <taxon>Sordariomycetes</taxon>
        <taxon>Hypocreomycetidae</taxon>
        <taxon>Glomerellales</taxon>
        <taxon>Glomerellaceae</taxon>
        <taxon>Colletotrichum</taxon>
        <taxon>Colletotrichum acutatum species complex</taxon>
    </lineage>
</organism>
<evidence type="ECO:0000256" key="2">
    <source>
        <dbReference type="ARBA" id="ARBA00022679"/>
    </source>
</evidence>
<dbReference type="InterPro" id="IPR002213">
    <property type="entry name" value="UDP_glucos_trans"/>
</dbReference>
<dbReference type="PANTHER" id="PTHR48043:SF145">
    <property type="entry name" value="FI06409P-RELATED"/>
    <property type="match status" value="1"/>
</dbReference>
<protein>
    <recommendedName>
        <fullName evidence="5">UDP-glucoronosyl and UDP-glucosyl transferase</fullName>
    </recommendedName>
</protein>
<reference evidence="3" key="1">
    <citation type="submission" date="2021-06" db="EMBL/GenBank/DDBJ databases">
        <title>Comparative genomics, transcriptomics and evolutionary studies reveal genomic signatures of adaptation to plant cell wall in hemibiotrophic fungi.</title>
        <authorList>
            <consortium name="DOE Joint Genome Institute"/>
            <person name="Baroncelli R."/>
            <person name="Diaz J.F."/>
            <person name="Benocci T."/>
            <person name="Peng M."/>
            <person name="Battaglia E."/>
            <person name="Haridas S."/>
            <person name="Andreopoulos W."/>
            <person name="Labutti K."/>
            <person name="Pangilinan J."/>
            <person name="Floch G.L."/>
            <person name="Makela M.R."/>
            <person name="Henrissat B."/>
            <person name="Grigoriev I.V."/>
            <person name="Crouch J.A."/>
            <person name="De Vries R.P."/>
            <person name="Sukno S.A."/>
            <person name="Thon M.R."/>
        </authorList>
    </citation>
    <scope>NUCLEOTIDE SEQUENCE</scope>
    <source>
        <strain evidence="3">CBS 193.32</strain>
    </source>
</reference>
<keyword evidence="1" id="KW-0328">Glycosyltransferase</keyword>
<dbReference type="Proteomes" id="UP001224890">
    <property type="component" value="Unassembled WGS sequence"/>
</dbReference>
<dbReference type="AlphaFoldDB" id="A0AAJ0AIF3"/>
<keyword evidence="4" id="KW-1185">Reference proteome</keyword>
<comment type="caution">
    <text evidence="3">The sequence shown here is derived from an EMBL/GenBank/DDBJ whole genome shotgun (WGS) entry which is preliminary data.</text>
</comment>
<evidence type="ECO:0000313" key="3">
    <source>
        <dbReference type="EMBL" id="KAK1672301.1"/>
    </source>
</evidence>
<evidence type="ECO:0000313" key="4">
    <source>
        <dbReference type="Proteomes" id="UP001224890"/>
    </source>
</evidence>
<proteinExistence type="predicted"/>
<keyword evidence="2" id="KW-0808">Transferase</keyword>
<dbReference type="GO" id="GO:0008194">
    <property type="term" value="F:UDP-glycosyltransferase activity"/>
    <property type="evidence" value="ECO:0007669"/>
    <property type="project" value="InterPro"/>
</dbReference>
<evidence type="ECO:0000256" key="1">
    <source>
        <dbReference type="ARBA" id="ARBA00022676"/>
    </source>
</evidence>
<evidence type="ECO:0008006" key="5">
    <source>
        <dbReference type="Google" id="ProtNLM"/>
    </source>
</evidence>
<gene>
    <name evidence="3" type="ORF">BDP55DRAFT_558664</name>
</gene>
<name>A0AAJ0AIF3_9PEZI</name>
<dbReference type="InterPro" id="IPR050271">
    <property type="entry name" value="UDP-glycosyltransferase"/>
</dbReference>
<dbReference type="GeneID" id="85454352"/>
<dbReference type="CDD" id="cd03784">
    <property type="entry name" value="GT1_Gtf-like"/>
    <property type="match status" value="1"/>
</dbReference>
<dbReference type="Gene3D" id="3.40.50.2000">
    <property type="entry name" value="Glycogen Phosphorylase B"/>
    <property type="match status" value="2"/>
</dbReference>
<dbReference type="EMBL" id="JAHMHR010000039">
    <property type="protein sequence ID" value="KAK1672301.1"/>
    <property type="molecule type" value="Genomic_DNA"/>
</dbReference>
<dbReference type="SUPFAM" id="SSF53756">
    <property type="entry name" value="UDP-Glycosyltransferase/glycogen phosphorylase"/>
    <property type="match status" value="1"/>
</dbReference>
<sequence length="549" mass="61209">MLEPKSPSKRRILLCSTVGGFTHAAPILELGAVLAARGHEVHFGTNSNQEHWVADYPSITHVHSFGPALPDADAEAHYARMVQWRPSDGIGPIMESKYLFDSYWPDTWFHLREIMLDPDTKPDMIVADFFVEAAAKDMMVEFGVPIAIMWPQMPYLLAPVSYIPGQPGFQVEFTPTSEKASIWSRIRNEMVLFWVLPHISAWTRWTRAMRRRHGVKHAVPLASKPNHLVFVNSFFGLEPAKDLPPLMQVVGPILGDEYPPLDESYQAFLQSHNKTTYVALGTHIALPRVELMKLLNGLVIALDAGHINGVIWSIGKSAKQNFDRSAHVQGPNGGKILVADILDEKHPDIRVPPFAPQRAILEHPNTKLYLTHGGGSSANETLFHGTPTLILGFFFDQLANSARLDEAGVGLAMDKFDFTADEIAEKIGRIISDVDGSFGRNVERMRRIARVASRRKELAADMAEEVIFDHELRSTGGRALRPMHLQTADMRMPVWKARNWDLWLVSVSALAVGGTACFIGAKHARRLDLGIFRFVSGIVYDANWNGNLA</sequence>
<accession>A0AAJ0AIF3</accession>